<evidence type="ECO:0000313" key="3">
    <source>
        <dbReference type="EMBL" id="QUL97710.1"/>
    </source>
</evidence>
<feature type="compositionally biased region" description="Basic and acidic residues" evidence="1">
    <location>
        <begin position="1"/>
        <end position="14"/>
    </location>
</feature>
<evidence type="ECO:0000259" key="2">
    <source>
        <dbReference type="Pfam" id="PF01248"/>
    </source>
</evidence>
<feature type="region of interest" description="Disordered" evidence="1">
    <location>
        <begin position="1"/>
        <end position="23"/>
    </location>
</feature>
<organism evidence="3">
    <name type="scientific">Candidatus Fermentithermobacillus carboniphilus</name>
    <dbReference type="NCBI Taxonomy" id="3085328"/>
    <lineage>
        <taxon>Bacteria</taxon>
        <taxon>Bacillati</taxon>
        <taxon>Bacillota</taxon>
        <taxon>Candidatus Fermentithermobacillia</taxon>
        <taxon>Candidatus Fermentithermobacillales</taxon>
        <taxon>Candidatus Fermentithermobacillaceae</taxon>
        <taxon>Candidatus Fermentithermobacillus</taxon>
    </lineage>
</organism>
<sequence>MQGSRPDHFRPPPKDKRRRSAPRVWTKEQRLWEALTRLFAGAKLIKRAFCAGTGGKAVFLDPAYNELTRKRKVAGARAAQKALLNDLVEKLYVAKDAEERITRGVVSLAEEKGVQVVYVDTMKELGEFAGLRVAASVCAILKAAKSQGKQGN</sequence>
<dbReference type="Pfam" id="PF01248">
    <property type="entry name" value="Ribosomal_L7Ae"/>
    <property type="match status" value="1"/>
</dbReference>
<dbReference type="AlphaFoldDB" id="A0AAT9LCU5"/>
<dbReference type="InterPro" id="IPR029064">
    <property type="entry name" value="Ribosomal_eL30-like_sf"/>
</dbReference>
<accession>A0AAT9LCU5</accession>
<dbReference type="InterPro" id="IPR004038">
    <property type="entry name" value="Ribosomal_eL8/eL30/eS12/Gad45"/>
</dbReference>
<dbReference type="KEGG" id="fcz:IMF26_06195"/>
<dbReference type="EMBL" id="CP062796">
    <property type="protein sequence ID" value="QUL97710.1"/>
    <property type="molecule type" value="Genomic_DNA"/>
</dbReference>
<dbReference type="Gene3D" id="3.30.1330.30">
    <property type="match status" value="1"/>
</dbReference>
<dbReference type="SUPFAM" id="SSF55315">
    <property type="entry name" value="L30e-like"/>
    <property type="match status" value="1"/>
</dbReference>
<reference evidence="3" key="2">
    <citation type="journal article" date="2023" name="Biology">
        <title>Prokaryotic Life Associated with Coal-Fire Gas Vents Revealed by Metagenomics.</title>
        <authorList>
            <person name="Kadnikov V.V."/>
            <person name="Mardanov A.V."/>
            <person name="Beletsky A.V."/>
            <person name="Karnachuk O.V."/>
            <person name="Ravin N.V."/>
        </authorList>
    </citation>
    <scope>NUCLEOTIDE SEQUENCE</scope>
    <source>
        <strain evidence="3">Bu02</strain>
    </source>
</reference>
<gene>
    <name evidence="3" type="ORF">IMF26_06195</name>
</gene>
<protein>
    <submittedName>
        <fullName evidence="3">Ribosomal L7Ae/L30e/S12e/Gadd45 family protein</fullName>
    </submittedName>
</protein>
<feature type="domain" description="Ribosomal protein eL8/eL30/eS12/Gadd45" evidence="2">
    <location>
        <begin position="70"/>
        <end position="147"/>
    </location>
</feature>
<reference evidence="3" key="1">
    <citation type="submission" date="2020-10" db="EMBL/GenBank/DDBJ databases">
        <authorList>
            <person name="Kadnikov V."/>
            <person name="Beletsky A.V."/>
            <person name="Mardanov A.V."/>
            <person name="Karnachuk O.V."/>
            <person name="Ravin N.V."/>
        </authorList>
    </citation>
    <scope>NUCLEOTIDE SEQUENCE</scope>
    <source>
        <strain evidence="3">Bu02</strain>
    </source>
</reference>
<name>A0AAT9LCU5_9FIRM</name>
<proteinExistence type="predicted"/>
<evidence type="ECO:0000256" key="1">
    <source>
        <dbReference type="SAM" id="MobiDB-lite"/>
    </source>
</evidence>